<feature type="compositionally biased region" description="Pro residues" evidence="1">
    <location>
        <begin position="148"/>
        <end position="163"/>
    </location>
</feature>
<protein>
    <submittedName>
        <fullName evidence="2">Uncharacterized protein</fullName>
    </submittedName>
</protein>
<dbReference type="AlphaFoldDB" id="A0A0D6MD52"/>
<evidence type="ECO:0000256" key="1">
    <source>
        <dbReference type="SAM" id="MobiDB-lite"/>
    </source>
</evidence>
<name>A0A0D6MD52_9BILA</name>
<evidence type="ECO:0000313" key="3">
    <source>
        <dbReference type="Proteomes" id="UP000054495"/>
    </source>
</evidence>
<keyword evidence="3" id="KW-1185">Reference proteome</keyword>
<reference evidence="2 3" key="1">
    <citation type="submission" date="2013-05" db="EMBL/GenBank/DDBJ databases">
        <title>Draft genome of the parasitic nematode Anyclostoma ceylanicum.</title>
        <authorList>
            <person name="Mitreva M."/>
        </authorList>
    </citation>
    <scope>NUCLEOTIDE SEQUENCE [LARGE SCALE GENOMIC DNA]</scope>
</reference>
<feature type="region of interest" description="Disordered" evidence="1">
    <location>
        <begin position="141"/>
        <end position="180"/>
    </location>
</feature>
<feature type="compositionally biased region" description="Low complexity" evidence="1">
    <location>
        <begin position="171"/>
        <end position="180"/>
    </location>
</feature>
<dbReference type="Proteomes" id="UP000054495">
    <property type="component" value="Unassembled WGS sequence"/>
</dbReference>
<proteinExistence type="predicted"/>
<organism evidence="2 3">
    <name type="scientific">Ancylostoma ceylanicum</name>
    <dbReference type="NCBI Taxonomy" id="53326"/>
    <lineage>
        <taxon>Eukaryota</taxon>
        <taxon>Metazoa</taxon>
        <taxon>Ecdysozoa</taxon>
        <taxon>Nematoda</taxon>
        <taxon>Chromadorea</taxon>
        <taxon>Rhabditida</taxon>
        <taxon>Rhabditina</taxon>
        <taxon>Rhabditomorpha</taxon>
        <taxon>Strongyloidea</taxon>
        <taxon>Ancylostomatidae</taxon>
        <taxon>Ancylostomatinae</taxon>
        <taxon>Ancylostoma</taxon>
    </lineage>
</organism>
<gene>
    <name evidence="2" type="ORF">ANCCEY_00880</name>
</gene>
<evidence type="ECO:0000313" key="2">
    <source>
        <dbReference type="EMBL" id="EPB80057.1"/>
    </source>
</evidence>
<accession>A0A0D6MD52</accession>
<dbReference type="EMBL" id="KE124785">
    <property type="protein sequence ID" value="EPB80057.1"/>
    <property type="molecule type" value="Genomic_DNA"/>
</dbReference>
<feature type="region of interest" description="Disordered" evidence="1">
    <location>
        <begin position="92"/>
        <end position="112"/>
    </location>
</feature>
<sequence>MFSLQKPGRWCGMHVKIAHDIAAYRQSQQQKDKQIAVAAAAAEQRARVAAAAPPSVAAVASTSQATSSVTADATSAAAQIAMQHAAMAARGAAPQPPHCLPSTSSAAPTGFPSLAGLPPQALQTLALSNNPQMLSALQEARRVAAATPKPPQPQMTPQRPPSAMPRTPQQPAGLALPPGLASLGPAGLSLAAPAPAAGSLTNGTSDAAAAQQAMLQAQSASNLPPGLSGATGHMLLNPAQLLQLQMLQQLDPARAALAAAVVQPHSAQATPAQPSQLDLGIYRAHMEQQQQRTTATELAQAQAQQQQVAQAQAAQQQQTGAVDPREALLRLYSQSSAAAAGRGGIEALLSAQQAAAAAAAAQQQQPGAVDPREALLRLYSQSSAAAAGRGALLGLQGLGAATPYGKPFAAGLQQLSQMKRDGTDVIPNGR</sequence>